<keyword evidence="10" id="KW-0106">Calcium</keyword>
<keyword evidence="14 21" id="KW-0472">Membrane</keyword>
<accession>A0A2U9BX49</accession>
<dbReference type="InterPro" id="IPR036056">
    <property type="entry name" value="Fibrinogen-like_C"/>
</dbReference>
<evidence type="ECO:0000256" key="10">
    <source>
        <dbReference type="ARBA" id="ARBA00022837"/>
    </source>
</evidence>
<feature type="region of interest" description="Disordered" evidence="20">
    <location>
        <begin position="1059"/>
        <end position="1088"/>
    </location>
</feature>
<dbReference type="GO" id="GO:0016020">
    <property type="term" value="C:membrane"/>
    <property type="evidence" value="ECO:0007669"/>
    <property type="project" value="UniProtKB-SubCell"/>
</dbReference>
<comment type="subcellular location">
    <subcellularLocation>
        <location evidence="2">Membrane</location>
        <topology evidence="2">Single-pass type II membrane protein</topology>
    </subcellularLocation>
    <subcellularLocation>
        <location evidence="1">Nucleus</location>
    </subcellularLocation>
</comment>
<dbReference type="InterPro" id="IPR025894">
    <property type="entry name" value="Mtf2_C_dom"/>
</dbReference>
<evidence type="ECO:0000256" key="13">
    <source>
        <dbReference type="ARBA" id="ARBA00022989"/>
    </source>
</evidence>
<dbReference type="NCBIfam" id="NF040941">
    <property type="entry name" value="GGGWT_bact"/>
    <property type="match status" value="1"/>
</dbReference>
<evidence type="ECO:0000256" key="5">
    <source>
        <dbReference type="ARBA" id="ARBA00022692"/>
    </source>
</evidence>
<dbReference type="InterPro" id="IPR042017">
    <property type="entry name" value="PHF19_PHD2"/>
</dbReference>
<gene>
    <name evidence="24" type="ORF">SMAX5B_015226</name>
</gene>
<dbReference type="Gene3D" id="3.90.215.10">
    <property type="entry name" value="Gamma Fibrinogen, chain A, domain 1"/>
    <property type="match status" value="1"/>
</dbReference>
<keyword evidence="4" id="KW-0147">Chitin-binding</keyword>
<dbReference type="InterPro" id="IPR013083">
    <property type="entry name" value="Znf_RING/FYVE/PHD"/>
</dbReference>
<dbReference type="Proteomes" id="UP000246464">
    <property type="component" value="Chromosome 9"/>
</dbReference>
<sequence>MSDAVNVGVNLDAFSHAINGIQALRSSVSRVFESLKDGMKNRETLEGREKQFISEFQDHLQAVNRDLTELERLSGLVGRPSESHPLHNSGLLSLDPVQDKTPLYSQLLQAYKWSNKLQYHAGLASSLLNQQSLKRSANQMGASAKRRPKVQPSTLVLPPQYVDDVISRIGRMFPDMTIELFRPNGTSAVLLVTLGKVLKAIVVMRSLFIDRTIVRGFNENVYNEDGKVRGDVTGHLSFCLSVSMVTCLSVCLSVLLSWTSGPSLSTRCSRRMMLNDRWTIMNNSSSELDSKRPNKHKKCCSFLLWFAVVLVVIAAVVTVTVTILYLNQYPLPFISRGGVSSSPVISTNPRESGALVTVSRVTAGEPISIFLDPNCPDHSEIFLRWEELQSSLLRALTNHNTGDWQERGLVQRLGEELKVLSGHAHNMRVEADSLKRGQGVLDQRLDELQREQSRTLQLQSDAHSAVLKLAAGFSDSLLGLQRETESLRRLKGELQTHNKNTALRPRHCSDVMASGVSQDGVYSVFPTHNPDGFMVYCDMTTDGGGWTVIQRREDGSVNFFRGWEAYRDGFGTTTGEHWLGLQRMYSLTRSGGVELRIDMADFDNATAFARYADFSVGRDSVNPEEDGYPLTVDQYSGTAGDSLLKHSGMRFTTSDRDHDQSENNCAAYYQGAWWYRNCHTSNLNGQYLRGGHTSYADGVEWSSWTGWQYSLRMFEDLVEAFCDLEPQVSPGGGACQRGQGLEEEEGEESSLSVGQFVLCHWSDGLYYLGKIQRVSPPRHSCFVTFEDNSKFWVLWKDIQHAGLPGEEPRCSVCRGVEANSDGQSNNQILICGKCGIGFHQQCHVPPVEGSNSHSPWFCRRCVFALAVRKGGALKKGPIAKVLSAMKQVLLYDPDSLDWDSQHRTNQQQCYCYCGGPGEWYLKMLQCLRCQQWFHEACTQGLQESMMFGDRFYLFLCSVCNKGSEYVRRLSLRWVDLVHLVLYNLSVSSKKKYFELDEILAFVSANWDHLQLGKLSNTPPADRGQHLLDALNKYKSKFLCGKEIKKRKCIFRLRTRVPPNPPSKLFPERAQNEGGRGRKKSVVRNSTAAERKSRKSKWLLEDAIPNSEFSCSWTSNHHMANIFDFTLDELQSLKSRTVSTDQDSTDASTSGSASTSASYSFRYIRSLTSLRTSDLVSETFDLCVRRRRLSSDSSHLHSSISSYFGAAGRLTNGERYQVLARRVTPQGTVQYLLEWEGTTPY</sequence>
<dbReference type="Pfam" id="PF00147">
    <property type="entry name" value="Fibrinogen_C"/>
    <property type="match status" value="1"/>
</dbReference>
<dbReference type="GO" id="GO:0006325">
    <property type="term" value="P:chromatin organization"/>
    <property type="evidence" value="ECO:0007669"/>
    <property type="project" value="UniProtKB-KW"/>
</dbReference>
<dbReference type="FunFam" id="3.90.980.20:FF:000001">
    <property type="entry name" value="metal-response element-binding transcription factor 2 isoform X1"/>
    <property type="match status" value="1"/>
</dbReference>
<dbReference type="AlphaFoldDB" id="A0A2U9BX49"/>
<keyword evidence="13 21" id="KW-1133">Transmembrane helix</keyword>
<keyword evidence="17" id="KW-0539">Nucleus</keyword>
<dbReference type="Pfam" id="PF00628">
    <property type="entry name" value="PHD"/>
    <property type="match status" value="1"/>
</dbReference>
<dbReference type="GO" id="GO:0005634">
    <property type="term" value="C:nucleus"/>
    <property type="evidence" value="ECO:0007669"/>
    <property type="project" value="UniProtKB-SubCell"/>
</dbReference>
<dbReference type="GO" id="GO:0005615">
    <property type="term" value="C:extracellular space"/>
    <property type="evidence" value="ECO:0007669"/>
    <property type="project" value="TreeGrafter"/>
</dbReference>
<dbReference type="InterPro" id="IPR020837">
    <property type="entry name" value="Fibrinogen_CS"/>
</dbReference>
<proteinExistence type="inferred from homology"/>
<evidence type="ECO:0000256" key="3">
    <source>
        <dbReference type="ARBA" id="ARBA00008084"/>
    </source>
</evidence>
<keyword evidence="16" id="KW-0325">Glycoprotein</keyword>
<evidence type="ECO:0000256" key="2">
    <source>
        <dbReference type="ARBA" id="ARBA00004606"/>
    </source>
</evidence>
<dbReference type="Pfam" id="PF14061">
    <property type="entry name" value="Mtf2_C"/>
    <property type="match status" value="1"/>
</dbReference>
<dbReference type="CDD" id="cd15581">
    <property type="entry name" value="PHD2_PHF19"/>
    <property type="match status" value="1"/>
</dbReference>
<evidence type="ECO:0000256" key="4">
    <source>
        <dbReference type="ARBA" id="ARBA00022669"/>
    </source>
</evidence>
<evidence type="ECO:0000256" key="6">
    <source>
        <dbReference type="ARBA" id="ARBA00022723"/>
    </source>
</evidence>
<dbReference type="SMART" id="SM00333">
    <property type="entry name" value="TUDOR"/>
    <property type="match status" value="1"/>
</dbReference>
<feature type="transmembrane region" description="Helical" evidence="21">
    <location>
        <begin position="302"/>
        <end position="326"/>
    </location>
</feature>
<feature type="domain" description="PHD-type" evidence="22">
    <location>
        <begin position="807"/>
        <end position="864"/>
    </location>
</feature>
<keyword evidence="5 21" id="KW-0812">Transmembrane</keyword>
<keyword evidence="11" id="KW-0156">Chromatin regulator</keyword>
<dbReference type="EMBL" id="CP026251">
    <property type="protein sequence ID" value="AWP07742.1"/>
    <property type="molecule type" value="Genomic_DNA"/>
</dbReference>
<protein>
    <submittedName>
        <fullName evidence="24">Putative PHD finger protein 19</fullName>
    </submittedName>
</protein>
<feature type="transmembrane region" description="Helical" evidence="21">
    <location>
        <begin position="242"/>
        <end position="264"/>
    </location>
</feature>
<dbReference type="PROSITE" id="PS00514">
    <property type="entry name" value="FIBRINOGEN_C_1"/>
    <property type="match status" value="1"/>
</dbReference>
<dbReference type="PROSITE" id="PS50016">
    <property type="entry name" value="ZF_PHD_2"/>
    <property type="match status" value="1"/>
</dbReference>
<name>A0A2U9BX49_SCOMX</name>
<evidence type="ECO:0000256" key="14">
    <source>
        <dbReference type="ARBA" id="ARBA00023136"/>
    </source>
</evidence>
<dbReference type="InterPro" id="IPR019786">
    <property type="entry name" value="Zinc_finger_PHD-type_CS"/>
</dbReference>
<evidence type="ECO:0000256" key="11">
    <source>
        <dbReference type="ARBA" id="ARBA00022853"/>
    </source>
</evidence>
<keyword evidence="8 19" id="KW-0863">Zinc-finger</keyword>
<evidence type="ECO:0000256" key="20">
    <source>
        <dbReference type="SAM" id="MobiDB-lite"/>
    </source>
</evidence>
<evidence type="ECO:0000259" key="22">
    <source>
        <dbReference type="PROSITE" id="PS50016"/>
    </source>
</evidence>
<evidence type="ECO:0000256" key="21">
    <source>
        <dbReference type="SAM" id="Phobius"/>
    </source>
</evidence>
<evidence type="ECO:0000256" key="7">
    <source>
        <dbReference type="ARBA" id="ARBA00022737"/>
    </source>
</evidence>
<dbReference type="InterPro" id="IPR002181">
    <property type="entry name" value="Fibrinogen_a/b/g_C_dom"/>
</dbReference>
<dbReference type="InterPro" id="IPR050373">
    <property type="entry name" value="Fibrinogen_C-term_domain"/>
</dbReference>
<dbReference type="GO" id="GO:0008270">
    <property type="term" value="F:zinc ion binding"/>
    <property type="evidence" value="ECO:0007669"/>
    <property type="project" value="UniProtKB-KW"/>
</dbReference>
<dbReference type="InterPro" id="IPR001965">
    <property type="entry name" value="Znf_PHD"/>
</dbReference>
<dbReference type="Pfam" id="PF18104">
    <property type="entry name" value="Tudor_2"/>
    <property type="match status" value="1"/>
</dbReference>
<dbReference type="InterPro" id="IPR019787">
    <property type="entry name" value="Znf_PHD-finger"/>
</dbReference>
<keyword evidence="15" id="KW-1015">Disulfide bond</keyword>
<evidence type="ECO:0000256" key="17">
    <source>
        <dbReference type="ARBA" id="ARBA00023242"/>
    </source>
</evidence>
<keyword evidence="9" id="KW-0862">Zinc</keyword>
<dbReference type="FunFam" id="3.90.215.10:FF:000001">
    <property type="entry name" value="Tenascin isoform 1"/>
    <property type="match status" value="1"/>
</dbReference>
<dbReference type="InterPro" id="IPR014716">
    <property type="entry name" value="Fibrinogen_a/b/g_C_1"/>
</dbReference>
<dbReference type="InterPro" id="IPR011011">
    <property type="entry name" value="Znf_FYVE_PHD"/>
</dbReference>
<dbReference type="Gene3D" id="3.90.980.20">
    <property type="match status" value="1"/>
</dbReference>
<keyword evidence="12" id="KW-0735">Signal-anchor</keyword>
<dbReference type="Gene3D" id="3.30.40.10">
    <property type="entry name" value="Zinc/RING finger domain, C3HC4 (zinc finger)"/>
    <property type="match status" value="1"/>
</dbReference>
<evidence type="ECO:0000256" key="18">
    <source>
        <dbReference type="ARBA" id="ARBA00038769"/>
    </source>
</evidence>
<dbReference type="Gene3D" id="2.30.30.140">
    <property type="match status" value="1"/>
</dbReference>
<keyword evidence="6" id="KW-0479">Metal-binding</keyword>
<comment type="similarity">
    <text evidence="3">Belongs to the Polycomblike family.</text>
</comment>
<evidence type="ECO:0000256" key="8">
    <source>
        <dbReference type="ARBA" id="ARBA00022771"/>
    </source>
</evidence>
<evidence type="ECO:0000259" key="23">
    <source>
        <dbReference type="PROSITE" id="PS51406"/>
    </source>
</evidence>
<comment type="subunit">
    <text evidence="18">Homotetramer; disulfide-linked.</text>
</comment>
<dbReference type="PROSITE" id="PS51406">
    <property type="entry name" value="FIBRINOGEN_C_2"/>
    <property type="match status" value="1"/>
</dbReference>
<dbReference type="SUPFAM" id="SSF56496">
    <property type="entry name" value="Fibrinogen C-terminal domain-like"/>
    <property type="match status" value="1"/>
</dbReference>
<evidence type="ECO:0000256" key="16">
    <source>
        <dbReference type="ARBA" id="ARBA00023180"/>
    </source>
</evidence>
<organism evidence="24 25">
    <name type="scientific">Scophthalmus maximus</name>
    <name type="common">Turbot</name>
    <name type="synonym">Psetta maxima</name>
    <dbReference type="NCBI Taxonomy" id="52904"/>
    <lineage>
        <taxon>Eukaryota</taxon>
        <taxon>Metazoa</taxon>
        <taxon>Chordata</taxon>
        <taxon>Craniata</taxon>
        <taxon>Vertebrata</taxon>
        <taxon>Euteleostomi</taxon>
        <taxon>Actinopterygii</taxon>
        <taxon>Neopterygii</taxon>
        <taxon>Teleostei</taxon>
        <taxon>Neoteleostei</taxon>
        <taxon>Acanthomorphata</taxon>
        <taxon>Carangaria</taxon>
        <taxon>Pleuronectiformes</taxon>
        <taxon>Pleuronectoidei</taxon>
        <taxon>Scophthalmidae</taxon>
        <taxon>Scophthalmus</taxon>
    </lineage>
</organism>
<evidence type="ECO:0000313" key="25">
    <source>
        <dbReference type="Proteomes" id="UP000246464"/>
    </source>
</evidence>
<reference evidence="24 25" key="1">
    <citation type="submission" date="2017-12" db="EMBL/GenBank/DDBJ databases">
        <title>Integrating genomic resources of turbot (Scophthalmus maximus) in depth evaluation of genetic and physical mapping variation across individuals.</title>
        <authorList>
            <person name="Martinez P."/>
        </authorList>
    </citation>
    <scope>NUCLEOTIDE SEQUENCE [LARGE SCALE GENOMIC DNA]</scope>
</reference>
<dbReference type="SUPFAM" id="SSF57903">
    <property type="entry name" value="FYVE/PHD zinc finger"/>
    <property type="match status" value="2"/>
</dbReference>
<dbReference type="SMART" id="SM00249">
    <property type="entry name" value="PHD"/>
    <property type="match status" value="2"/>
</dbReference>
<dbReference type="CDD" id="cd00087">
    <property type="entry name" value="FReD"/>
    <property type="match status" value="1"/>
</dbReference>
<dbReference type="PROSITE" id="PS01359">
    <property type="entry name" value="ZF_PHD_1"/>
    <property type="match status" value="1"/>
</dbReference>
<feature type="domain" description="Fibrinogen C-terminal" evidence="23">
    <location>
        <begin position="499"/>
        <end position="722"/>
    </location>
</feature>
<dbReference type="SUPFAM" id="SSF63748">
    <property type="entry name" value="Tudor/PWWP/MBT"/>
    <property type="match status" value="1"/>
</dbReference>
<evidence type="ECO:0000313" key="24">
    <source>
        <dbReference type="EMBL" id="AWP07742.1"/>
    </source>
</evidence>
<keyword evidence="25" id="KW-1185">Reference proteome</keyword>
<dbReference type="SMART" id="SM00186">
    <property type="entry name" value="FBG"/>
    <property type="match status" value="1"/>
</dbReference>
<dbReference type="PANTHER" id="PTHR19143">
    <property type="entry name" value="FIBRINOGEN/TENASCIN/ANGIOPOEITIN"/>
    <property type="match status" value="1"/>
</dbReference>
<dbReference type="GO" id="GO:0008061">
    <property type="term" value="F:chitin binding"/>
    <property type="evidence" value="ECO:0007669"/>
    <property type="project" value="UniProtKB-KW"/>
</dbReference>
<evidence type="ECO:0000256" key="1">
    <source>
        <dbReference type="ARBA" id="ARBA00004123"/>
    </source>
</evidence>
<dbReference type="InterPro" id="IPR040477">
    <property type="entry name" value="KDM4-like_Tudor"/>
</dbReference>
<evidence type="ECO:0000256" key="12">
    <source>
        <dbReference type="ARBA" id="ARBA00022968"/>
    </source>
</evidence>
<evidence type="ECO:0000256" key="15">
    <source>
        <dbReference type="ARBA" id="ARBA00023157"/>
    </source>
</evidence>
<evidence type="ECO:0000256" key="19">
    <source>
        <dbReference type="PROSITE-ProRule" id="PRU00146"/>
    </source>
</evidence>
<evidence type="ECO:0000256" key="9">
    <source>
        <dbReference type="ARBA" id="ARBA00022833"/>
    </source>
</evidence>
<keyword evidence="7" id="KW-0677">Repeat</keyword>
<dbReference type="PANTHER" id="PTHR19143:SF45">
    <property type="entry name" value="FIBRINOGEN C DOMAIN-CONTAINING PROTEIN 1"/>
    <property type="match status" value="1"/>
</dbReference>
<dbReference type="STRING" id="52904.ENSSMAP00000028387"/>
<dbReference type="InterPro" id="IPR002999">
    <property type="entry name" value="Tudor"/>
</dbReference>